<evidence type="ECO:0000256" key="3">
    <source>
        <dbReference type="ARBA" id="ARBA00022771"/>
    </source>
</evidence>
<keyword evidence="5" id="KW-0805">Transcription regulation</keyword>
<dbReference type="FunCoup" id="S8ELQ0">
    <property type="interactions" value="173"/>
</dbReference>
<dbReference type="EMBL" id="KE504127">
    <property type="protein sequence ID" value="EPT04219.1"/>
    <property type="molecule type" value="Genomic_DNA"/>
</dbReference>
<evidence type="ECO:0000256" key="2">
    <source>
        <dbReference type="ARBA" id="ARBA00022723"/>
    </source>
</evidence>
<dbReference type="STRING" id="743788.S8ELQ0"/>
<evidence type="ECO:0000256" key="5">
    <source>
        <dbReference type="ARBA" id="ARBA00023015"/>
    </source>
</evidence>
<organism evidence="11 12">
    <name type="scientific">Fomitopsis schrenkii</name>
    <name type="common">Brown rot fungus</name>
    <dbReference type="NCBI Taxonomy" id="2126942"/>
    <lineage>
        <taxon>Eukaryota</taxon>
        <taxon>Fungi</taxon>
        <taxon>Dikarya</taxon>
        <taxon>Basidiomycota</taxon>
        <taxon>Agaricomycotina</taxon>
        <taxon>Agaricomycetes</taxon>
        <taxon>Polyporales</taxon>
        <taxon>Fomitopsis</taxon>
    </lineage>
</organism>
<feature type="domain" description="C2H2-type" evidence="10">
    <location>
        <begin position="73"/>
        <end position="102"/>
    </location>
</feature>
<evidence type="ECO:0000256" key="1">
    <source>
        <dbReference type="ARBA" id="ARBA00004123"/>
    </source>
</evidence>
<dbReference type="AlphaFoldDB" id="S8ELQ0"/>
<keyword evidence="4" id="KW-0862">Zinc</keyword>
<dbReference type="PROSITE" id="PS00028">
    <property type="entry name" value="ZINC_FINGER_C2H2_1"/>
    <property type="match status" value="7"/>
</dbReference>
<dbReference type="PANTHER" id="PTHR46179:SF13">
    <property type="entry name" value="C2H2-TYPE DOMAIN-CONTAINING PROTEIN"/>
    <property type="match status" value="1"/>
</dbReference>
<dbReference type="OrthoDB" id="427030at2759"/>
<gene>
    <name evidence="11" type="ORF">FOMPIDRAFT_1046093</name>
</gene>
<evidence type="ECO:0000256" key="6">
    <source>
        <dbReference type="ARBA" id="ARBA00023163"/>
    </source>
</evidence>
<evidence type="ECO:0000256" key="4">
    <source>
        <dbReference type="ARBA" id="ARBA00022833"/>
    </source>
</evidence>
<feature type="compositionally biased region" description="Low complexity" evidence="9">
    <location>
        <begin position="30"/>
        <end position="41"/>
    </location>
</feature>
<feature type="domain" description="C2H2-type" evidence="10">
    <location>
        <begin position="320"/>
        <end position="350"/>
    </location>
</feature>
<feature type="domain" description="C2H2-type" evidence="10">
    <location>
        <begin position="351"/>
        <end position="379"/>
    </location>
</feature>
<evidence type="ECO:0000256" key="8">
    <source>
        <dbReference type="PROSITE-ProRule" id="PRU00042"/>
    </source>
</evidence>
<dbReference type="Pfam" id="PF00096">
    <property type="entry name" value="zf-C2H2"/>
    <property type="match status" value="2"/>
</dbReference>
<proteinExistence type="predicted"/>
<dbReference type="eggNOG" id="KOG1721">
    <property type="taxonomic scope" value="Eukaryota"/>
</dbReference>
<dbReference type="GO" id="GO:0005634">
    <property type="term" value="C:nucleus"/>
    <property type="evidence" value="ECO:0007669"/>
    <property type="project" value="UniProtKB-SubCell"/>
</dbReference>
<feature type="domain" description="C2H2-type" evidence="10">
    <location>
        <begin position="103"/>
        <end position="130"/>
    </location>
</feature>
<keyword evidence="12" id="KW-1185">Reference proteome</keyword>
<feature type="region of interest" description="Disordered" evidence="9">
    <location>
        <begin position="291"/>
        <end position="319"/>
    </location>
</feature>
<evidence type="ECO:0000256" key="7">
    <source>
        <dbReference type="ARBA" id="ARBA00023242"/>
    </source>
</evidence>
<keyword evidence="3 8" id="KW-0863">Zinc-finger</keyword>
<dbReference type="Gene3D" id="3.30.160.60">
    <property type="entry name" value="Classic Zinc Finger"/>
    <property type="match status" value="6"/>
</dbReference>
<dbReference type="PANTHER" id="PTHR46179">
    <property type="entry name" value="ZINC FINGER PROTEIN"/>
    <property type="match status" value="1"/>
</dbReference>
<dbReference type="SMART" id="SM00355">
    <property type="entry name" value="ZnF_C2H2"/>
    <property type="match status" value="10"/>
</dbReference>
<feature type="domain" description="C2H2-type" evidence="10">
    <location>
        <begin position="196"/>
        <end position="225"/>
    </location>
</feature>
<dbReference type="InterPro" id="IPR036236">
    <property type="entry name" value="Znf_C2H2_sf"/>
</dbReference>
<dbReference type="InterPro" id="IPR013087">
    <property type="entry name" value="Znf_C2H2_type"/>
</dbReference>
<dbReference type="GO" id="GO:0008270">
    <property type="term" value="F:zinc ion binding"/>
    <property type="evidence" value="ECO:0007669"/>
    <property type="project" value="UniProtKB-KW"/>
</dbReference>
<feature type="region of interest" description="Disordered" evidence="9">
    <location>
        <begin position="369"/>
        <end position="409"/>
    </location>
</feature>
<dbReference type="HOGENOM" id="CLU_002678_91_2_1"/>
<keyword evidence="2" id="KW-0479">Metal-binding</keyword>
<evidence type="ECO:0000256" key="9">
    <source>
        <dbReference type="SAM" id="MobiDB-lite"/>
    </source>
</evidence>
<dbReference type="InParanoid" id="S8ELQ0"/>
<evidence type="ECO:0000259" key="10">
    <source>
        <dbReference type="PROSITE" id="PS50157"/>
    </source>
</evidence>
<dbReference type="Proteomes" id="UP000015241">
    <property type="component" value="Unassembled WGS sequence"/>
</dbReference>
<keyword evidence="7" id="KW-0539">Nucleus</keyword>
<dbReference type="InterPro" id="IPR051061">
    <property type="entry name" value="Zinc_finger_trans_reg"/>
</dbReference>
<reference evidence="11 12" key="1">
    <citation type="journal article" date="2012" name="Science">
        <title>The Paleozoic origin of enzymatic lignin decomposition reconstructed from 31 fungal genomes.</title>
        <authorList>
            <person name="Floudas D."/>
            <person name="Binder M."/>
            <person name="Riley R."/>
            <person name="Barry K."/>
            <person name="Blanchette R.A."/>
            <person name="Henrissat B."/>
            <person name="Martinez A.T."/>
            <person name="Otillar R."/>
            <person name="Spatafora J.W."/>
            <person name="Yadav J.S."/>
            <person name="Aerts A."/>
            <person name="Benoit I."/>
            <person name="Boyd A."/>
            <person name="Carlson A."/>
            <person name="Copeland A."/>
            <person name="Coutinho P.M."/>
            <person name="de Vries R.P."/>
            <person name="Ferreira P."/>
            <person name="Findley K."/>
            <person name="Foster B."/>
            <person name="Gaskell J."/>
            <person name="Glotzer D."/>
            <person name="Gorecki P."/>
            <person name="Heitman J."/>
            <person name="Hesse C."/>
            <person name="Hori C."/>
            <person name="Igarashi K."/>
            <person name="Jurgens J.A."/>
            <person name="Kallen N."/>
            <person name="Kersten P."/>
            <person name="Kohler A."/>
            <person name="Kuees U."/>
            <person name="Kumar T.K.A."/>
            <person name="Kuo A."/>
            <person name="LaButti K."/>
            <person name="Larrondo L.F."/>
            <person name="Lindquist E."/>
            <person name="Ling A."/>
            <person name="Lombard V."/>
            <person name="Lucas S."/>
            <person name="Lundell T."/>
            <person name="Martin R."/>
            <person name="McLaughlin D.J."/>
            <person name="Morgenstern I."/>
            <person name="Morin E."/>
            <person name="Murat C."/>
            <person name="Nagy L.G."/>
            <person name="Nolan M."/>
            <person name="Ohm R.A."/>
            <person name="Patyshakuliyeva A."/>
            <person name="Rokas A."/>
            <person name="Ruiz-Duenas F.J."/>
            <person name="Sabat G."/>
            <person name="Salamov A."/>
            <person name="Samejima M."/>
            <person name="Schmutz J."/>
            <person name="Slot J.C."/>
            <person name="St John F."/>
            <person name="Stenlid J."/>
            <person name="Sun H."/>
            <person name="Sun S."/>
            <person name="Syed K."/>
            <person name="Tsang A."/>
            <person name="Wiebenga A."/>
            <person name="Young D."/>
            <person name="Pisabarro A."/>
            <person name="Eastwood D.C."/>
            <person name="Martin F."/>
            <person name="Cullen D."/>
            <person name="Grigoriev I.V."/>
            <person name="Hibbett D.S."/>
        </authorList>
    </citation>
    <scope>NUCLEOTIDE SEQUENCE</scope>
    <source>
        <strain evidence="12">FP-58527</strain>
    </source>
</reference>
<evidence type="ECO:0000313" key="12">
    <source>
        <dbReference type="Proteomes" id="UP000015241"/>
    </source>
</evidence>
<protein>
    <recommendedName>
        <fullName evidence="10">C2H2-type domain-containing protein</fullName>
    </recommendedName>
</protein>
<accession>S8ELQ0</accession>
<dbReference type="SUPFAM" id="SSF57667">
    <property type="entry name" value="beta-beta-alpha zinc fingers"/>
    <property type="match status" value="4"/>
</dbReference>
<keyword evidence="6" id="KW-0804">Transcription</keyword>
<comment type="subcellular location">
    <subcellularLocation>
        <location evidence="1">Nucleus</location>
    </subcellularLocation>
</comment>
<dbReference type="PROSITE" id="PS50157">
    <property type="entry name" value="ZINC_FINGER_C2H2_2"/>
    <property type="match status" value="7"/>
</dbReference>
<feature type="region of interest" description="Disordered" evidence="9">
    <location>
        <begin position="1"/>
        <end position="48"/>
    </location>
</feature>
<evidence type="ECO:0000313" key="11">
    <source>
        <dbReference type="EMBL" id="EPT04219.1"/>
    </source>
</evidence>
<sequence>MADRARPSCSTTVVLRKRKRSGSPLVLRLSSSPAPSHTASHSDSEYEPPLSPLVSITLDAGPSTTPAPAKKRYACDFEGCHKAYSKPARLAEHQRSHTGDRPFFCKVCSKSYLRESHLQAHSRSHLPESARPFICEEAECRKRFWTSQHLRVHEKLHKGEKPFRCNESSCYATFAKQYQLREHICATHAPSGTKSFRCDHPGCTKSFATNQKLRAHTKTHDEKRYTCAHAECLRPPAYFANWTALQHHMRAAHPPTCPYAACGGRTFSAQKGLRAHLRIHAERELEAELERHCGAGAGDEGEADDRPRKRRRGGEVGRDWACEEPGCEKDFKSKRALATHHRVTHLGRRDFACPTCGRAFGYKHLLQRHTAKAHPAEPASPESGSESGAEHSTDEEDHAKTPKGKDTATPFSIDFITGAAYDARSQARLSSGSRSLQCPFPDLPPSLCCSDDAERAAAPSSVDGGPRCLYVFSRAYDLRRHLLAEHKLEPEREVVDEWVRSAKAARAKETA</sequence>
<feature type="domain" description="C2H2-type" evidence="10">
    <location>
        <begin position="133"/>
        <end position="162"/>
    </location>
</feature>
<dbReference type="GO" id="GO:0006357">
    <property type="term" value="P:regulation of transcription by RNA polymerase II"/>
    <property type="evidence" value="ECO:0007669"/>
    <property type="project" value="TreeGrafter"/>
</dbReference>
<feature type="compositionally biased region" description="Basic and acidic residues" evidence="9">
    <location>
        <begin position="388"/>
        <end position="406"/>
    </location>
</feature>
<name>S8ELQ0_FOMSC</name>
<feature type="domain" description="C2H2-type" evidence="10">
    <location>
        <begin position="163"/>
        <end position="193"/>
    </location>
</feature>
<dbReference type="FunFam" id="3.30.160.60:FF:002343">
    <property type="entry name" value="Zinc finger protein 33A"/>
    <property type="match status" value="1"/>
</dbReference>
<feature type="compositionally biased region" description="Low complexity" evidence="9">
    <location>
        <begin position="376"/>
        <end position="387"/>
    </location>
</feature>